<organism evidence="6 7">
    <name type="scientific">Clostridium oryzae</name>
    <dbReference type="NCBI Taxonomy" id="1450648"/>
    <lineage>
        <taxon>Bacteria</taxon>
        <taxon>Bacillati</taxon>
        <taxon>Bacillota</taxon>
        <taxon>Clostridia</taxon>
        <taxon>Eubacteriales</taxon>
        <taxon>Clostridiaceae</taxon>
        <taxon>Clostridium</taxon>
    </lineage>
</organism>
<sequence>MKKNRLEKIIENMNKKGVDQLIISSTASIFYLTGRWIEPGERMLVLYINANKGTKLFVNELFPLENIEQENPVIFNDSDDSIDILSKYIEKRTIAIDKNWPSHFLIRLIEKVPNLKFVNAASIIDEVRMVKDTEEIEFMKKASQVNDKVMEEALKTIDESYTEINFCKKLADIYDKYDTPEFSFYPLIAYGANAAEPHHSSDKSKMKAGDSIILDIGGFTNKYCSDMTRTVFYKQVSDEHKQVYDTVLEANLRGIDAVKPGVTFSSIDKAARDVIDKAGYGKYFTHRTGHNIGIEVHEFPDVSSANDMIVMPGMIFSIEPGIYLPGSVGVRIEDLVVVTETGCEVLNKHDKKMKIVP</sequence>
<evidence type="ECO:0000256" key="3">
    <source>
        <dbReference type="RuleBase" id="RU000590"/>
    </source>
</evidence>
<dbReference type="PROSITE" id="PS00491">
    <property type="entry name" value="PROLINE_PEPTIDASE"/>
    <property type="match status" value="1"/>
</dbReference>
<dbReference type="SUPFAM" id="SSF55920">
    <property type="entry name" value="Creatinase/aminopeptidase"/>
    <property type="match status" value="1"/>
</dbReference>
<dbReference type="OrthoDB" id="9806388at2"/>
<dbReference type="STRING" id="1450648.CLORY_19220"/>
<evidence type="ECO:0000313" key="7">
    <source>
        <dbReference type="Proteomes" id="UP000190080"/>
    </source>
</evidence>
<dbReference type="Proteomes" id="UP000190080">
    <property type="component" value="Unassembled WGS sequence"/>
</dbReference>
<dbReference type="PANTHER" id="PTHR46112">
    <property type="entry name" value="AMINOPEPTIDASE"/>
    <property type="match status" value="1"/>
</dbReference>
<keyword evidence="2 6" id="KW-0378">Hydrolase</keyword>
<dbReference type="RefSeq" id="WP_079423688.1">
    <property type="nucleotide sequence ID" value="NZ_MZGV01000017.1"/>
</dbReference>
<dbReference type="GO" id="GO:0046872">
    <property type="term" value="F:metal ion binding"/>
    <property type="evidence" value="ECO:0007669"/>
    <property type="project" value="UniProtKB-KW"/>
</dbReference>
<dbReference type="Pfam" id="PF01321">
    <property type="entry name" value="Creatinase_N"/>
    <property type="match status" value="1"/>
</dbReference>
<keyword evidence="1 3" id="KW-0479">Metal-binding</keyword>
<reference evidence="6 7" key="1">
    <citation type="submission" date="2017-03" db="EMBL/GenBank/DDBJ databases">
        <title>Genome sequence of Clostridium oryzae DSM 28571.</title>
        <authorList>
            <person name="Poehlein A."/>
            <person name="Daniel R."/>
        </authorList>
    </citation>
    <scope>NUCLEOTIDE SEQUENCE [LARGE SCALE GENOMIC DNA]</scope>
    <source>
        <strain evidence="6 7">DSM 28571</strain>
    </source>
</reference>
<feature type="domain" description="Peptidase M24" evidence="4">
    <location>
        <begin position="138"/>
        <end position="340"/>
    </location>
</feature>
<evidence type="ECO:0000256" key="2">
    <source>
        <dbReference type="ARBA" id="ARBA00022801"/>
    </source>
</evidence>
<evidence type="ECO:0000313" key="6">
    <source>
        <dbReference type="EMBL" id="OPJ62099.1"/>
    </source>
</evidence>
<comment type="caution">
    <text evidence="6">The sequence shown here is derived from an EMBL/GenBank/DDBJ whole genome shotgun (WGS) entry which is preliminary data.</text>
</comment>
<comment type="similarity">
    <text evidence="3">Belongs to the peptidase M24B family.</text>
</comment>
<dbReference type="PANTHER" id="PTHR46112:SF3">
    <property type="entry name" value="AMINOPEPTIDASE YPDF"/>
    <property type="match status" value="1"/>
</dbReference>
<dbReference type="InterPro" id="IPR029149">
    <property type="entry name" value="Creatin/AminoP/Spt16_N"/>
</dbReference>
<dbReference type="SUPFAM" id="SSF53092">
    <property type="entry name" value="Creatinase/prolidase N-terminal domain"/>
    <property type="match status" value="1"/>
</dbReference>
<dbReference type="InterPro" id="IPR050659">
    <property type="entry name" value="Peptidase_M24B"/>
</dbReference>
<evidence type="ECO:0000259" key="4">
    <source>
        <dbReference type="Pfam" id="PF00557"/>
    </source>
</evidence>
<feature type="domain" description="Creatinase N-terminal" evidence="5">
    <location>
        <begin position="5"/>
        <end position="130"/>
    </location>
</feature>
<dbReference type="CDD" id="cd01092">
    <property type="entry name" value="APP-like"/>
    <property type="match status" value="1"/>
</dbReference>
<dbReference type="InterPro" id="IPR000587">
    <property type="entry name" value="Creatinase_N"/>
</dbReference>
<accession>A0A1V4IQD2</accession>
<dbReference type="InterPro" id="IPR036005">
    <property type="entry name" value="Creatinase/aminopeptidase-like"/>
</dbReference>
<keyword evidence="7" id="KW-1185">Reference proteome</keyword>
<name>A0A1V4IQD2_9CLOT</name>
<gene>
    <name evidence="6" type="ORF">CLORY_19220</name>
</gene>
<dbReference type="GO" id="GO:0016787">
    <property type="term" value="F:hydrolase activity"/>
    <property type="evidence" value="ECO:0007669"/>
    <property type="project" value="UniProtKB-KW"/>
</dbReference>
<dbReference type="InterPro" id="IPR000994">
    <property type="entry name" value="Pept_M24"/>
</dbReference>
<evidence type="ECO:0000259" key="5">
    <source>
        <dbReference type="Pfam" id="PF01321"/>
    </source>
</evidence>
<dbReference type="Gene3D" id="3.40.350.10">
    <property type="entry name" value="Creatinase/prolidase N-terminal domain"/>
    <property type="match status" value="1"/>
</dbReference>
<dbReference type="InterPro" id="IPR001131">
    <property type="entry name" value="Peptidase_M24B_aminopep-P_CS"/>
</dbReference>
<dbReference type="EMBL" id="MZGV01000017">
    <property type="protein sequence ID" value="OPJ62099.1"/>
    <property type="molecule type" value="Genomic_DNA"/>
</dbReference>
<protein>
    <submittedName>
        <fullName evidence="6">Putative peptidase</fullName>
        <ecNumber evidence="6">3.4.-.-</ecNumber>
    </submittedName>
</protein>
<evidence type="ECO:0000256" key="1">
    <source>
        <dbReference type="ARBA" id="ARBA00022723"/>
    </source>
</evidence>
<dbReference type="Gene3D" id="3.90.230.10">
    <property type="entry name" value="Creatinase/methionine aminopeptidase superfamily"/>
    <property type="match status" value="1"/>
</dbReference>
<dbReference type="Pfam" id="PF00557">
    <property type="entry name" value="Peptidase_M24"/>
    <property type="match status" value="1"/>
</dbReference>
<dbReference type="EC" id="3.4.-.-" evidence="6"/>
<proteinExistence type="inferred from homology"/>
<dbReference type="AlphaFoldDB" id="A0A1V4IQD2"/>